<dbReference type="Proteomes" id="UP000018922">
    <property type="component" value="Chromosome I"/>
</dbReference>
<reference evidence="1 2" key="1">
    <citation type="journal article" date="2014" name="Genome Announc.">
        <title>Complete genome sequence of Magnetospirillum gryphiswaldense MSR-1.</title>
        <authorList>
            <person name="Wang X."/>
            <person name="Wang Q."/>
            <person name="Zhang W."/>
            <person name="Wang Y."/>
            <person name="Li L."/>
            <person name="Wen T."/>
            <person name="Zhang T."/>
            <person name="Zhang Y."/>
            <person name="Xu J."/>
            <person name="Hu J."/>
            <person name="Li S."/>
            <person name="Liu L."/>
            <person name="Liu J."/>
            <person name="Jiang W."/>
            <person name="Tian J."/>
            <person name="Li Y."/>
            <person name="Schuler D."/>
            <person name="Wang L."/>
            <person name="Li J."/>
        </authorList>
    </citation>
    <scope>NUCLEOTIDE SEQUENCE [LARGE SCALE GENOMIC DNA]</scope>
    <source>
        <strain evidence="2">DSM 6361 / JCM 21280 / NBRC 15271 / MSR-1</strain>
    </source>
</reference>
<sequence length="57" mass="6666">MTMEFLRGNFTPKNKVVEEDKTESLEERFEREALKRLGGSIAFVSKKKVMWDNNGDK</sequence>
<gene>
    <name evidence="1" type="ordered locus">MGMSRv2__3423</name>
</gene>
<dbReference type="STRING" id="1430440.MGMSRv2__3423"/>
<dbReference type="EMBL" id="HG794546">
    <property type="protein sequence ID" value="CDL00638.1"/>
    <property type="molecule type" value="Genomic_DNA"/>
</dbReference>
<evidence type="ECO:0000313" key="2">
    <source>
        <dbReference type="Proteomes" id="UP000018922"/>
    </source>
</evidence>
<accession>V6F821</accession>
<proteinExistence type="predicted"/>
<dbReference type="HOGENOM" id="CLU_2991354_0_0_5"/>
<evidence type="ECO:0000313" key="1">
    <source>
        <dbReference type="EMBL" id="CDL00638.1"/>
    </source>
</evidence>
<protein>
    <submittedName>
        <fullName evidence="1">Uncharacterized protein</fullName>
    </submittedName>
</protein>
<dbReference type="AlphaFoldDB" id="V6F821"/>
<dbReference type="KEGG" id="mgy:MGMSRv2__3423"/>
<keyword evidence="2" id="KW-1185">Reference proteome</keyword>
<name>V6F821_MAGGM</name>
<organism evidence="1 2">
    <name type="scientific">Magnetospirillum gryphiswaldense (strain DSM 6361 / JCM 21280 / NBRC 15271 / MSR-1)</name>
    <dbReference type="NCBI Taxonomy" id="431944"/>
    <lineage>
        <taxon>Bacteria</taxon>
        <taxon>Pseudomonadati</taxon>
        <taxon>Pseudomonadota</taxon>
        <taxon>Alphaproteobacteria</taxon>
        <taxon>Rhodospirillales</taxon>
        <taxon>Rhodospirillaceae</taxon>
        <taxon>Magnetospirillum</taxon>
    </lineage>
</organism>